<dbReference type="InterPro" id="IPR000073">
    <property type="entry name" value="AB_hydrolase_1"/>
</dbReference>
<gene>
    <name evidence="2" type="ORF">LECACI_7A003537</name>
</gene>
<proteinExistence type="predicted"/>
<accession>A0AAI8YWZ8</accession>
<dbReference type="GO" id="GO:0046464">
    <property type="term" value="P:acylglycerol catabolic process"/>
    <property type="evidence" value="ECO:0007669"/>
    <property type="project" value="TreeGrafter"/>
</dbReference>
<dbReference type="PANTHER" id="PTHR43798">
    <property type="entry name" value="MONOACYLGLYCEROL LIPASE"/>
    <property type="match status" value="1"/>
</dbReference>
<evidence type="ECO:0000259" key="1">
    <source>
        <dbReference type="Pfam" id="PF00561"/>
    </source>
</evidence>
<dbReference type="GO" id="GO:0016020">
    <property type="term" value="C:membrane"/>
    <property type="evidence" value="ECO:0007669"/>
    <property type="project" value="TreeGrafter"/>
</dbReference>
<name>A0AAI8YWZ8_9PEZI</name>
<dbReference type="EMBL" id="CAVMBE010000017">
    <property type="protein sequence ID" value="CAK3967644.1"/>
    <property type="molecule type" value="Genomic_DNA"/>
</dbReference>
<dbReference type="AlphaFoldDB" id="A0AAI8YWZ8"/>
<dbReference type="InterPro" id="IPR050266">
    <property type="entry name" value="AB_hydrolase_sf"/>
</dbReference>
<dbReference type="PANTHER" id="PTHR43798:SF5">
    <property type="entry name" value="MONOACYLGLYCEROL LIPASE ABHD6"/>
    <property type="match status" value="1"/>
</dbReference>
<dbReference type="Pfam" id="PF00561">
    <property type="entry name" value="Abhydrolase_1"/>
    <property type="match status" value="1"/>
</dbReference>
<evidence type="ECO:0000313" key="3">
    <source>
        <dbReference type="Proteomes" id="UP001296104"/>
    </source>
</evidence>
<dbReference type="GO" id="GO:0047372">
    <property type="term" value="F:monoacylglycerol lipase activity"/>
    <property type="evidence" value="ECO:0007669"/>
    <property type="project" value="TreeGrafter"/>
</dbReference>
<dbReference type="InterPro" id="IPR029058">
    <property type="entry name" value="AB_hydrolase_fold"/>
</dbReference>
<organism evidence="2 3">
    <name type="scientific">Lecanosticta acicola</name>
    <dbReference type="NCBI Taxonomy" id="111012"/>
    <lineage>
        <taxon>Eukaryota</taxon>
        <taxon>Fungi</taxon>
        <taxon>Dikarya</taxon>
        <taxon>Ascomycota</taxon>
        <taxon>Pezizomycotina</taxon>
        <taxon>Dothideomycetes</taxon>
        <taxon>Dothideomycetidae</taxon>
        <taxon>Mycosphaerellales</taxon>
        <taxon>Mycosphaerellaceae</taxon>
        <taxon>Lecanosticta</taxon>
    </lineage>
</organism>
<keyword evidence="3" id="KW-1185">Reference proteome</keyword>
<sequence length="271" mass="29174">MPYATLNGHRVHYYDSKEQGLKIDNGKLPIIMIHGLGSSENYYLPVIPLLDGHRCVAMTTYGAALSNSQGEELSLKILAEDVASLLDHLKIEQAIVAGHSMGGPMAFQVAALHPDKVAGVVAIGPVNPSGVKPEMFTQRIETVNKSGMEPLANTVPGAATNKKSTHLQKAMIRELIINQDPKAYASHCEVIINMKDPGFSSIQTPVLILAGDEDQSAPMEGCKAIFESIASEMKELRVLPGVGHWHCIEAPERVAKDIAYFASALLQLAEG</sequence>
<comment type="caution">
    <text evidence="2">The sequence shown here is derived from an EMBL/GenBank/DDBJ whole genome shotgun (WGS) entry which is preliminary data.</text>
</comment>
<protein>
    <submittedName>
        <fullName evidence="2">3-oxoadipate enol-lactonase 2</fullName>
    </submittedName>
</protein>
<dbReference type="PRINTS" id="PR00111">
    <property type="entry name" value="ABHYDROLASE"/>
</dbReference>
<evidence type="ECO:0000313" key="2">
    <source>
        <dbReference type="EMBL" id="CAK3967644.1"/>
    </source>
</evidence>
<dbReference type="Proteomes" id="UP001296104">
    <property type="component" value="Unassembled WGS sequence"/>
</dbReference>
<reference evidence="2" key="1">
    <citation type="submission" date="2023-11" db="EMBL/GenBank/DDBJ databases">
        <authorList>
            <person name="Alioto T."/>
            <person name="Alioto T."/>
            <person name="Gomez Garrido J."/>
        </authorList>
    </citation>
    <scope>NUCLEOTIDE SEQUENCE</scope>
</reference>
<dbReference type="SUPFAM" id="SSF53474">
    <property type="entry name" value="alpha/beta-Hydrolases"/>
    <property type="match status" value="1"/>
</dbReference>
<feature type="domain" description="AB hydrolase-1" evidence="1">
    <location>
        <begin position="29"/>
        <end position="251"/>
    </location>
</feature>
<dbReference type="Gene3D" id="3.40.50.1820">
    <property type="entry name" value="alpha/beta hydrolase"/>
    <property type="match status" value="1"/>
</dbReference>